<sequence length="174" mass="18720">LIGGLKPSTLSTRYHKGTTSQNPIIVEDELDPPLLGKHSTLSLNSTSLPSPASEEVVSSLVKQRNIFPVLESLLRLLSGTGAPCVSPVATFSCPTDSASSSSGGSGPALKRRKLNSVPAGAADWDVPYPFQQGEGPSQYRRHWEKERLKQLLSQLVVLIKGARRSAATRTYLQQ</sequence>
<reference evidence="1" key="1">
    <citation type="submission" date="2022-01" db="EMBL/GenBank/DDBJ databases">
        <title>Comparative genomics reveals a dynamic genome evolution in the ectomycorrhizal milk-cap (Lactarius) mushrooms.</title>
        <authorList>
            <consortium name="DOE Joint Genome Institute"/>
            <person name="Lebreton A."/>
            <person name="Tang N."/>
            <person name="Kuo A."/>
            <person name="LaButti K."/>
            <person name="Drula E."/>
            <person name="Barry K."/>
            <person name="Clum A."/>
            <person name="Lipzen A."/>
            <person name="Mousain D."/>
            <person name="Ng V."/>
            <person name="Wang R."/>
            <person name="Wang X."/>
            <person name="Dai Y."/>
            <person name="Henrissat B."/>
            <person name="Grigoriev I.V."/>
            <person name="Guerin-Laguette A."/>
            <person name="Yu F."/>
            <person name="Martin F.M."/>
        </authorList>
    </citation>
    <scope>NUCLEOTIDE SEQUENCE</scope>
    <source>
        <strain evidence="1">QP</strain>
    </source>
</reference>
<keyword evidence="2" id="KW-1185">Reference proteome</keyword>
<proteinExistence type="predicted"/>
<evidence type="ECO:0000313" key="2">
    <source>
        <dbReference type="Proteomes" id="UP001201163"/>
    </source>
</evidence>
<feature type="non-terminal residue" evidence="1">
    <location>
        <position position="1"/>
    </location>
</feature>
<organism evidence="1 2">
    <name type="scientific">Lactarius akahatsu</name>
    <dbReference type="NCBI Taxonomy" id="416441"/>
    <lineage>
        <taxon>Eukaryota</taxon>
        <taxon>Fungi</taxon>
        <taxon>Dikarya</taxon>
        <taxon>Basidiomycota</taxon>
        <taxon>Agaricomycotina</taxon>
        <taxon>Agaricomycetes</taxon>
        <taxon>Russulales</taxon>
        <taxon>Russulaceae</taxon>
        <taxon>Lactarius</taxon>
    </lineage>
</organism>
<name>A0AAD4LQ32_9AGAM</name>
<protein>
    <submittedName>
        <fullName evidence="1">Uncharacterized protein</fullName>
    </submittedName>
</protein>
<feature type="non-terminal residue" evidence="1">
    <location>
        <position position="174"/>
    </location>
</feature>
<gene>
    <name evidence="1" type="ORF">EDB92DRAFT_1777321</name>
</gene>
<comment type="caution">
    <text evidence="1">The sequence shown here is derived from an EMBL/GenBank/DDBJ whole genome shotgun (WGS) entry which is preliminary data.</text>
</comment>
<dbReference type="AlphaFoldDB" id="A0AAD4LQ32"/>
<evidence type="ECO:0000313" key="1">
    <source>
        <dbReference type="EMBL" id="KAH8994938.1"/>
    </source>
</evidence>
<accession>A0AAD4LQ32</accession>
<dbReference type="Proteomes" id="UP001201163">
    <property type="component" value="Unassembled WGS sequence"/>
</dbReference>
<dbReference type="EMBL" id="JAKELL010000013">
    <property type="protein sequence ID" value="KAH8994938.1"/>
    <property type="molecule type" value="Genomic_DNA"/>
</dbReference>